<keyword evidence="3" id="KW-1185">Reference proteome</keyword>
<accession>M3TKF7</accession>
<sequence length="127" mass="12419">MKLRNIAMAGLVAPAAFIAVGLAPTLGSASAAPAGAHQVEAPSAGSACFNGKAGYGCKDDPNIGPKEKQCYKDGAIGGAAGALGGPAGAARGAIAPTTRGWLCGREYIPLAEIVDDLFAQVQIPAAG</sequence>
<keyword evidence="1" id="KW-0732">Signal</keyword>
<evidence type="ECO:0000313" key="2">
    <source>
        <dbReference type="EMBL" id="GAC81976.1"/>
    </source>
</evidence>
<proteinExistence type="predicted"/>
<dbReference type="EMBL" id="BAOP01000055">
    <property type="protein sequence ID" value="GAC81976.1"/>
    <property type="molecule type" value="Genomic_DNA"/>
</dbReference>
<evidence type="ECO:0000313" key="3">
    <source>
        <dbReference type="Proteomes" id="UP000035009"/>
    </source>
</evidence>
<protein>
    <submittedName>
        <fullName evidence="2">Uncharacterized protein</fullName>
    </submittedName>
</protein>
<dbReference type="Proteomes" id="UP000035009">
    <property type="component" value="Unassembled WGS sequence"/>
</dbReference>
<feature type="signal peptide" evidence="1">
    <location>
        <begin position="1"/>
        <end position="31"/>
    </location>
</feature>
<name>M3TKF7_GORML</name>
<gene>
    <name evidence="2" type="ORF">GM1_055_00070</name>
</gene>
<feature type="chain" id="PRO_5004040479" evidence="1">
    <location>
        <begin position="32"/>
        <end position="127"/>
    </location>
</feature>
<dbReference type="AlphaFoldDB" id="M3TKF7"/>
<comment type="caution">
    <text evidence="2">The sequence shown here is derived from an EMBL/GenBank/DDBJ whole genome shotgun (WGS) entry which is preliminary data.</text>
</comment>
<evidence type="ECO:0000256" key="1">
    <source>
        <dbReference type="SAM" id="SignalP"/>
    </source>
</evidence>
<organism evidence="2 3">
    <name type="scientific">Gordonia malaquae NBRC 108250</name>
    <dbReference type="NCBI Taxonomy" id="1223542"/>
    <lineage>
        <taxon>Bacteria</taxon>
        <taxon>Bacillati</taxon>
        <taxon>Actinomycetota</taxon>
        <taxon>Actinomycetes</taxon>
        <taxon>Mycobacteriales</taxon>
        <taxon>Gordoniaceae</taxon>
        <taxon>Gordonia</taxon>
    </lineage>
</organism>
<dbReference type="RefSeq" id="WP_008382143.1">
    <property type="nucleotide sequence ID" value="NZ_BAOP01000055.1"/>
</dbReference>
<reference evidence="2 3" key="1">
    <citation type="submission" date="2013-02" db="EMBL/GenBank/DDBJ databases">
        <title>Whole genome shotgun sequence of Gordonia malaquae NBRC 108250.</title>
        <authorList>
            <person name="Yoshida I."/>
            <person name="Hosoyama A."/>
            <person name="Tsuchikane K."/>
            <person name="Ando Y."/>
            <person name="Baba S."/>
            <person name="Ohji S."/>
            <person name="Hamada M."/>
            <person name="Tamura T."/>
            <person name="Yamazoe A."/>
            <person name="Yamazaki S."/>
            <person name="Fujita N."/>
        </authorList>
    </citation>
    <scope>NUCLEOTIDE SEQUENCE [LARGE SCALE GENOMIC DNA]</scope>
    <source>
        <strain evidence="2 3">NBRC 108250</strain>
    </source>
</reference>